<evidence type="ECO:0000313" key="2">
    <source>
        <dbReference type="Ensembl" id="ENSOTSP00005155122.1"/>
    </source>
</evidence>
<feature type="domain" description="Transposase Tc1-like" evidence="1">
    <location>
        <begin position="2"/>
        <end position="54"/>
    </location>
</feature>
<dbReference type="InterPro" id="IPR002492">
    <property type="entry name" value="Transposase_Tc1-like"/>
</dbReference>
<dbReference type="Gene3D" id="3.30.420.10">
    <property type="entry name" value="Ribonuclease H-like superfamily/Ribonuclease H"/>
    <property type="match status" value="1"/>
</dbReference>
<dbReference type="Proteomes" id="UP000694402">
    <property type="component" value="Unassembled WGS sequence"/>
</dbReference>
<evidence type="ECO:0000259" key="1">
    <source>
        <dbReference type="Pfam" id="PF01498"/>
    </source>
</evidence>
<protein>
    <recommendedName>
        <fullName evidence="1">Transposase Tc1-like domain-containing protein</fullName>
    </recommendedName>
</protein>
<accession>A0AAZ3SPR8</accession>
<keyword evidence="3" id="KW-1185">Reference proteome</keyword>
<organism evidence="2 3">
    <name type="scientific">Oncorhynchus tshawytscha</name>
    <name type="common">Chinook salmon</name>
    <name type="synonym">Salmo tshawytscha</name>
    <dbReference type="NCBI Taxonomy" id="74940"/>
    <lineage>
        <taxon>Eukaryota</taxon>
        <taxon>Metazoa</taxon>
        <taxon>Chordata</taxon>
        <taxon>Craniata</taxon>
        <taxon>Vertebrata</taxon>
        <taxon>Euteleostomi</taxon>
        <taxon>Actinopterygii</taxon>
        <taxon>Neopterygii</taxon>
        <taxon>Teleostei</taxon>
        <taxon>Protacanthopterygii</taxon>
        <taxon>Salmoniformes</taxon>
        <taxon>Salmonidae</taxon>
        <taxon>Salmoninae</taxon>
        <taxon>Oncorhynchus</taxon>
    </lineage>
</organism>
<dbReference type="GO" id="GO:0015074">
    <property type="term" value="P:DNA integration"/>
    <property type="evidence" value="ECO:0007669"/>
    <property type="project" value="InterPro"/>
</dbReference>
<dbReference type="InterPro" id="IPR036397">
    <property type="entry name" value="RNaseH_sf"/>
</dbReference>
<evidence type="ECO:0000313" key="3">
    <source>
        <dbReference type="Proteomes" id="UP000694402"/>
    </source>
</evidence>
<reference evidence="2" key="2">
    <citation type="submission" date="2025-08" db="UniProtKB">
        <authorList>
            <consortium name="Ensembl"/>
        </authorList>
    </citation>
    <scope>IDENTIFICATION</scope>
</reference>
<reference evidence="2" key="3">
    <citation type="submission" date="2025-09" db="UniProtKB">
        <authorList>
            <consortium name="Ensembl"/>
        </authorList>
    </citation>
    <scope>IDENTIFICATION</scope>
</reference>
<dbReference type="Ensembl" id="ENSOTST00005188458.1">
    <property type="protein sequence ID" value="ENSOTSP00005155122.1"/>
    <property type="gene ID" value="ENSOTSG00005051731.1"/>
</dbReference>
<dbReference type="GO" id="GO:0006313">
    <property type="term" value="P:DNA transposition"/>
    <property type="evidence" value="ECO:0007669"/>
    <property type="project" value="InterPro"/>
</dbReference>
<proteinExistence type="predicted"/>
<name>A0AAZ3SPR8_ONCTS</name>
<sequence length="158" mass="18411">MVRTVKNNPQTTSKDLQHHLAADGVTVHRSTIQCTLHKEKLYGRVMRKKPFLHTPQTESHEVCKRTFGQASFILVLWTDETKIDLFGHNKGRYAWRQTNTAFQEKHLPPTVKIWWWFHHAVGLWPVSVLGILLKLRVAWIPLNISRFLGIILKNQSQS</sequence>
<dbReference type="GeneTree" id="ENSGT01100000266240"/>
<reference evidence="3" key="1">
    <citation type="journal article" date="2018" name="PLoS ONE">
        <title>Chinook salmon (Oncorhynchus tshawytscha) genome and transcriptome.</title>
        <authorList>
            <person name="Christensen K.A."/>
            <person name="Leong J.S."/>
            <person name="Sakhrani D."/>
            <person name="Biagi C.A."/>
            <person name="Minkley D.R."/>
            <person name="Withler R.E."/>
            <person name="Rondeau E.B."/>
            <person name="Koop B.F."/>
            <person name="Devlin R.H."/>
        </authorList>
    </citation>
    <scope>NUCLEOTIDE SEQUENCE [LARGE SCALE GENOMIC DNA]</scope>
</reference>
<dbReference type="GO" id="GO:0003677">
    <property type="term" value="F:DNA binding"/>
    <property type="evidence" value="ECO:0007669"/>
    <property type="project" value="InterPro"/>
</dbReference>
<dbReference type="Pfam" id="PF01498">
    <property type="entry name" value="HTH_Tnp_Tc3_2"/>
    <property type="match status" value="1"/>
</dbReference>
<dbReference type="AlphaFoldDB" id="A0AAZ3SPR8"/>